<accession>A0ABD0MSJ1</accession>
<gene>
    <name evidence="2" type="ORF">M9458_052730</name>
</gene>
<organism evidence="2 3">
    <name type="scientific">Cirrhinus mrigala</name>
    <name type="common">Mrigala</name>
    <dbReference type="NCBI Taxonomy" id="683832"/>
    <lineage>
        <taxon>Eukaryota</taxon>
        <taxon>Metazoa</taxon>
        <taxon>Chordata</taxon>
        <taxon>Craniata</taxon>
        <taxon>Vertebrata</taxon>
        <taxon>Euteleostomi</taxon>
        <taxon>Actinopterygii</taxon>
        <taxon>Neopterygii</taxon>
        <taxon>Teleostei</taxon>
        <taxon>Ostariophysi</taxon>
        <taxon>Cypriniformes</taxon>
        <taxon>Cyprinidae</taxon>
        <taxon>Labeoninae</taxon>
        <taxon>Labeonini</taxon>
        <taxon>Cirrhinus</taxon>
    </lineage>
</organism>
<proteinExistence type="predicted"/>
<evidence type="ECO:0000313" key="2">
    <source>
        <dbReference type="EMBL" id="KAL0151965.1"/>
    </source>
</evidence>
<sequence length="215" mass="24737">ELKGPERPIGNLCDCRTVGELAREICDRRAFRYPHTFSRAADMCLEQGLANFKYFPFVRYWDENRNVKATWNRKDFIELHKANEIPSVASHAAAYAGDVCVQIEELDLSYSRNVKKYRDHGMPWLERCIEPLPQGMSKERNGDFVSFQKLTEVERDIPVTQKHMQQLGILSQLVLIHSPCVFRFHEAVPHKVVVPVTPPGKPAQPRPPKEEAPTE</sequence>
<feature type="region of interest" description="Disordered" evidence="1">
    <location>
        <begin position="195"/>
        <end position="215"/>
    </location>
</feature>
<feature type="non-terminal residue" evidence="2">
    <location>
        <position position="1"/>
    </location>
</feature>
<dbReference type="AlphaFoldDB" id="A0ABD0MSJ1"/>
<keyword evidence="3" id="KW-1185">Reference proteome</keyword>
<evidence type="ECO:0000256" key="1">
    <source>
        <dbReference type="SAM" id="MobiDB-lite"/>
    </source>
</evidence>
<comment type="caution">
    <text evidence="2">The sequence shown here is derived from an EMBL/GenBank/DDBJ whole genome shotgun (WGS) entry which is preliminary data.</text>
</comment>
<protein>
    <submittedName>
        <fullName evidence="2">Uncharacterized protein</fullName>
    </submittedName>
</protein>
<feature type="compositionally biased region" description="Pro residues" evidence="1">
    <location>
        <begin position="196"/>
        <end position="206"/>
    </location>
</feature>
<name>A0ABD0MSJ1_CIRMR</name>
<evidence type="ECO:0000313" key="3">
    <source>
        <dbReference type="Proteomes" id="UP001529510"/>
    </source>
</evidence>
<feature type="non-terminal residue" evidence="2">
    <location>
        <position position="215"/>
    </location>
</feature>
<dbReference type="Proteomes" id="UP001529510">
    <property type="component" value="Unassembled WGS sequence"/>
</dbReference>
<reference evidence="2 3" key="1">
    <citation type="submission" date="2024-05" db="EMBL/GenBank/DDBJ databases">
        <title>Genome sequencing and assembly of Indian major carp, Cirrhinus mrigala (Hamilton, 1822).</title>
        <authorList>
            <person name="Mohindra V."/>
            <person name="Chowdhury L.M."/>
            <person name="Lal K."/>
            <person name="Jena J.K."/>
        </authorList>
    </citation>
    <scope>NUCLEOTIDE SEQUENCE [LARGE SCALE GENOMIC DNA]</scope>
    <source>
        <strain evidence="2">CM1030</strain>
        <tissue evidence="2">Blood</tissue>
    </source>
</reference>
<dbReference type="EMBL" id="JAMKFB020000206">
    <property type="protein sequence ID" value="KAL0151965.1"/>
    <property type="molecule type" value="Genomic_DNA"/>
</dbReference>